<dbReference type="RefSeq" id="WP_342300605.1">
    <property type="nucleotide sequence ID" value="NZ_JBCEVZ010000065.1"/>
</dbReference>
<keyword evidence="3" id="KW-1185">Reference proteome</keyword>
<evidence type="ECO:0008006" key="4">
    <source>
        <dbReference type="Google" id="ProtNLM"/>
    </source>
</evidence>
<name>A0ABU9M0D1_9BACT</name>
<sequence>MLRIIVLLLLALPAIAQKYDAKLTNPPAGFAWQALPDGKAAALLPAGWYYRAEGQKGAPTYYLTQEQIGESDEFQTGLSLQVVRKATAHTKRAAAAYAELLMMRTGFGRGQQVLEKAASVEGQFHKWTVRYRDAPPDADPRIVYQLALANAKTDTLYLLTFESPEKDWSEAWQLGELMIRELVLDARQ</sequence>
<reference evidence="2 3" key="1">
    <citation type="journal article" date="2018" name="Arch. Microbiol.">
        <title>Hymenobacter segetis sp. nov., isolated from soil.</title>
        <authorList>
            <person name="Ten L.N."/>
            <person name="Lim S.J."/>
            <person name="Kim B.O."/>
            <person name="Kang I.K."/>
            <person name="Jung H.Y."/>
        </authorList>
    </citation>
    <scope>NUCLEOTIDE SEQUENCE [LARGE SCALE GENOMIC DNA]</scope>
    <source>
        <strain evidence="2 3">S7-3-11</strain>
    </source>
</reference>
<evidence type="ECO:0000313" key="2">
    <source>
        <dbReference type="EMBL" id="MEL5996271.1"/>
    </source>
</evidence>
<protein>
    <recommendedName>
        <fullName evidence="4">PsbP C-terminal domain-containing protein</fullName>
    </recommendedName>
</protein>
<evidence type="ECO:0000313" key="3">
    <source>
        <dbReference type="Proteomes" id="UP001479606"/>
    </source>
</evidence>
<comment type="caution">
    <text evidence="2">The sequence shown here is derived from an EMBL/GenBank/DDBJ whole genome shotgun (WGS) entry which is preliminary data.</text>
</comment>
<dbReference type="EMBL" id="JBCEVZ010000065">
    <property type="protein sequence ID" value="MEL5996271.1"/>
    <property type="molecule type" value="Genomic_DNA"/>
</dbReference>
<gene>
    <name evidence="2" type="ORF">AAFH49_18805</name>
</gene>
<feature type="signal peptide" evidence="1">
    <location>
        <begin position="1"/>
        <end position="16"/>
    </location>
</feature>
<keyword evidence="1" id="KW-0732">Signal</keyword>
<evidence type="ECO:0000256" key="1">
    <source>
        <dbReference type="SAM" id="SignalP"/>
    </source>
</evidence>
<feature type="chain" id="PRO_5046709918" description="PsbP C-terminal domain-containing protein" evidence="1">
    <location>
        <begin position="17"/>
        <end position="188"/>
    </location>
</feature>
<accession>A0ABU9M0D1</accession>
<dbReference type="Proteomes" id="UP001479606">
    <property type="component" value="Unassembled WGS sequence"/>
</dbReference>
<organism evidence="2 3">
    <name type="scientific">Hymenobacter segetis</name>
    <dbReference type="NCBI Taxonomy" id="2025509"/>
    <lineage>
        <taxon>Bacteria</taxon>
        <taxon>Pseudomonadati</taxon>
        <taxon>Bacteroidota</taxon>
        <taxon>Cytophagia</taxon>
        <taxon>Cytophagales</taxon>
        <taxon>Hymenobacteraceae</taxon>
        <taxon>Hymenobacter</taxon>
    </lineage>
</organism>
<proteinExistence type="predicted"/>